<evidence type="ECO:0000313" key="8">
    <source>
        <dbReference type="EMBL" id="EIG52377.1"/>
    </source>
</evidence>
<dbReference type="GO" id="GO:0009424">
    <property type="term" value="C:bacterial-type flagellum hook"/>
    <property type="evidence" value="ECO:0007669"/>
    <property type="project" value="UniProtKB-UniRule"/>
</dbReference>
<accession>I2PXX1</accession>
<evidence type="ECO:0000256" key="1">
    <source>
        <dbReference type="ARBA" id="ARBA00009764"/>
    </source>
</evidence>
<comment type="subunit">
    <text evidence="2 5">Homopentamer.</text>
</comment>
<gene>
    <name evidence="8" type="ORF">DesU5LDRAFT_0672</name>
</gene>
<keyword evidence="5" id="KW-0964">Secreted</keyword>
<keyword evidence="3" id="KW-0175">Coiled coil</keyword>
<sequence length="566" mass="59764">MTISSVSAYTPVTTSGQITYTGLGNGTDFNSLITKLVQVEQGRITTLQTWKQSWTGKQAAFQELNSEMLSLKTTLEGMDTVGEFLSKTTDSTDSTILTVTTGANADNGSHSLTVHRLATAKAMVTATGYSSATADINPSSSDVSFNYVYEGVTYSNAVGANCTLTDLASIINNDPKNPGVKAAVVYDGSQYFLQMRGMDTGDTASLVIASNSGLVGFQAGDFSTISSNASAQLRLDGWPTASSGAWITRETNSVTDLLSGLTLNLKSTGTVDVTTSTDTDTIKKNIQTFVEQMNTVRTLLQDLTKFDSTTQQASILTGNYGLQLIDTDLKSAVAGKGIGFDYTADKYSTLAQLGIATDASEGSATEGLLVIDDDTLDAILSSNADAVAQLFSAQYVGGTNSSEFSISSYISGTTKCGTYDLAYTTDSSGKITGATINGHPAIYHSNSNTITGGHGYDEAGLVIKAIDVSPGTHTGQVSLKEGKTGELATLLGQMTDTTNGPLHILDSNYDDITAMIDDKIAFEQRRINTYAANLRKRFAKVDSLLSVYSQQQTQLTSQIDQLSSSS</sequence>
<reference evidence="8" key="1">
    <citation type="submission" date="2011-11" db="EMBL/GenBank/DDBJ databases">
        <title>Improved High-Quality Draft sequence of Desulfovibrio sp. U5L.</title>
        <authorList>
            <consortium name="US DOE Joint Genome Institute"/>
            <person name="Lucas S."/>
            <person name="Han J."/>
            <person name="Lapidus A."/>
            <person name="Cheng J.-F."/>
            <person name="Goodwin L."/>
            <person name="Pitluck S."/>
            <person name="Peters L."/>
            <person name="Ovchinnikova G."/>
            <person name="Held B."/>
            <person name="Detter J.C."/>
            <person name="Han C."/>
            <person name="Tapia R."/>
            <person name="Land M."/>
            <person name="Hauser L."/>
            <person name="Kyrpides N."/>
            <person name="Ivanova N."/>
            <person name="Pagani I."/>
            <person name="Gabster J."/>
            <person name="Walker C."/>
            <person name="Stolyar S."/>
            <person name="Stahl D."/>
            <person name="Arkin A."/>
            <person name="Dehal P."/>
            <person name="Hazen T."/>
            <person name="Woyke T."/>
        </authorList>
    </citation>
    <scope>NUCLEOTIDE SEQUENCE [LARGE SCALE GENOMIC DNA]</scope>
    <source>
        <strain evidence="8">U5L</strain>
    </source>
</reference>
<dbReference type="eggNOG" id="COG1345">
    <property type="taxonomic scope" value="Bacteria"/>
</dbReference>
<keyword evidence="8" id="KW-0969">Cilium</keyword>
<comment type="subcellular location">
    <subcellularLocation>
        <location evidence="5">Secreted</location>
    </subcellularLocation>
    <subcellularLocation>
        <location evidence="5">Bacterial flagellum</location>
    </subcellularLocation>
</comment>
<evidence type="ECO:0000259" key="7">
    <source>
        <dbReference type="Pfam" id="PF07195"/>
    </source>
</evidence>
<dbReference type="GO" id="GO:0007155">
    <property type="term" value="P:cell adhesion"/>
    <property type="evidence" value="ECO:0007669"/>
    <property type="project" value="InterPro"/>
</dbReference>
<dbReference type="HOGENOM" id="CLU_015182_1_0_7"/>
<comment type="function">
    <text evidence="5">Required for morphogenesis and for the elongation of the flagellar filament by facilitating polymerization of the flagellin monomers at the tip of growing filament. Forms a capping structure, which prevents flagellin subunits (transported through the central channel of the flagellum) from leaking out without polymerization at the distal end.</text>
</comment>
<protein>
    <recommendedName>
        <fullName evidence="5">Flagellar hook-associated protein 2</fullName>
        <shortName evidence="5">HAP2</shortName>
    </recommendedName>
    <alternativeName>
        <fullName evidence="5">Flagellar cap protein</fullName>
    </alternativeName>
</protein>
<dbReference type="EMBL" id="JH600068">
    <property type="protein sequence ID" value="EIG52377.1"/>
    <property type="molecule type" value="Genomic_DNA"/>
</dbReference>
<dbReference type="InterPro" id="IPR010809">
    <property type="entry name" value="FliD_C"/>
</dbReference>
<proteinExistence type="inferred from homology"/>
<dbReference type="GO" id="GO:0071973">
    <property type="term" value="P:bacterial-type flagellum-dependent cell motility"/>
    <property type="evidence" value="ECO:0007669"/>
    <property type="project" value="TreeGrafter"/>
</dbReference>
<evidence type="ECO:0000256" key="4">
    <source>
        <dbReference type="ARBA" id="ARBA00023143"/>
    </source>
</evidence>
<keyword evidence="4 5" id="KW-0975">Bacterial flagellum</keyword>
<dbReference type="GO" id="GO:0005576">
    <property type="term" value="C:extracellular region"/>
    <property type="evidence" value="ECO:0007669"/>
    <property type="project" value="UniProtKB-SubCell"/>
</dbReference>
<evidence type="ECO:0000256" key="5">
    <source>
        <dbReference type="RuleBase" id="RU362066"/>
    </source>
</evidence>
<dbReference type="Pfam" id="PF02465">
    <property type="entry name" value="FliD_N"/>
    <property type="match status" value="1"/>
</dbReference>
<organism evidence="8">
    <name type="scientific">Desulfovibrio sp. U5L</name>
    <dbReference type="NCBI Taxonomy" id="596152"/>
    <lineage>
        <taxon>Bacteria</taxon>
        <taxon>Pseudomonadati</taxon>
        <taxon>Thermodesulfobacteriota</taxon>
        <taxon>Desulfovibrionia</taxon>
        <taxon>Desulfovibrionales</taxon>
        <taxon>Desulfovibrionaceae</taxon>
        <taxon>Desulfovibrio</taxon>
    </lineage>
</organism>
<dbReference type="PANTHER" id="PTHR30288:SF0">
    <property type="entry name" value="FLAGELLAR HOOK-ASSOCIATED PROTEIN 2"/>
    <property type="match status" value="1"/>
</dbReference>
<dbReference type="InterPro" id="IPR040026">
    <property type="entry name" value="FliD"/>
</dbReference>
<evidence type="ECO:0000256" key="2">
    <source>
        <dbReference type="ARBA" id="ARBA00011255"/>
    </source>
</evidence>
<feature type="domain" description="Flagellar hook-associated protein 2 C-terminal" evidence="7">
    <location>
        <begin position="231"/>
        <end position="547"/>
    </location>
</feature>
<dbReference type="STRING" id="596152.DesU5LDRAFT_0672"/>
<name>I2PXX1_9BACT</name>
<dbReference type="InterPro" id="IPR003481">
    <property type="entry name" value="FliD_N"/>
</dbReference>
<evidence type="ECO:0000256" key="3">
    <source>
        <dbReference type="ARBA" id="ARBA00023054"/>
    </source>
</evidence>
<dbReference type="GO" id="GO:0009421">
    <property type="term" value="C:bacterial-type flagellum filament cap"/>
    <property type="evidence" value="ECO:0007669"/>
    <property type="project" value="InterPro"/>
</dbReference>
<keyword evidence="8" id="KW-0282">Flagellum</keyword>
<dbReference type="Pfam" id="PF07195">
    <property type="entry name" value="FliD_C"/>
    <property type="match status" value="1"/>
</dbReference>
<dbReference type="AlphaFoldDB" id="I2PXX1"/>
<keyword evidence="8" id="KW-0966">Cell projection</keyword>
<evidence type="ECO:0000259" key="6">
    <source>
        <dbReference type="Pfam" id="PF02465"/>
    </source>
</evidence>
<dbReference type="OrthoDB" id="5484186at2"/>
<feature type="domain" description="Flagellar hook-associated protein 2 N-terminal" evidence="6">
    <location>
        <begin position="26"/>
        <end position="120"/>
    </location>
</feature>
<dbReference type="PANTHER" id="PTHR30288">
    <property type="entry name" value="FLAGELLAR CAP/ASSEMBLY PROTEIN FLID"/>
    <property type="match status" value="1"/>
</dbReference>
<comment type="similarity">
    <text evidence="1 5">Belongs to the FliD family.</text>
</comment>